<organism evidence="1 2">
    <name type="scientific">Trichobilharzia regenti</name>
    <name type="common">Nasal bird schistosome</name>
    <dbReference type="NCBI Taxonomy" id="157069"/>
    <lineage>
        <taxon>Eukaryota</taxon>
        <taxon>Metazoa</taxon>
        <taxon>Spiralia</taxon>
        <taxon>Lophotrochozoa</taxon>
        <taxon>Platyhelminthes</taxon>
        <taxon>Trematoda</taxon>
        <taxon>Digenea</taxon>
        <taxon>Strigeidida</taxon>
        <taxon>Schistosomatoidea</taxon>
        <taxon>Schistosomatidae</taxon>
        <taxon>Trichobilharzia</taxon>
    </lineage>
</organism>
<reference evidence="1" key="1">
    <citation type="submission" date="2022-06" db="EMBL/GenBank/DDBJ databases">
        <authorList>
            <person name="Berger JAMES D."/>
            <person name="Berger JAMES D."/>
        </authorList>
    </citation>
    <scope>NUCLEOTIDE SEQUENCE [LARGE SCALE GENOMIC DNA]</scope>
</reference>
<keyword evidence="1" id="KW-1185">Reference proteome</keyword>
<sequence>MLLLPTCCFSLENLPVCGKSDIYMLSAKSRPAKFFVRVHFMPVSSLPGPLFVALPSLSESRKSLETVGSRPASLSYSRFTSKDSVSFPLWITWHA</sequence>
<protein>
    <submittedName>
        <fullName evidence="2">Uncharacterized protein</fullName>
    </submittedName>
</protein>
<evidence type="ECO:0000313" key="1">
    <source>
        <dbReference type="Proteomes" id="UP000050795"/>
    </source>
</evidence>
<dbReference type="Proteomes" id="UP000050795">
    <property type="component" value="Unassembled WGS sequence"/>
</dbReference>
<accession>A0AA85JVM8</accession>
<evidence type="ECO:0000313" key="2">
    <source>
        <dbReference type="WBParaSite" id="TREG1_55660.1"/>
    </source>
</evidence>
<reference evidence="2" key="2">
    <citation type="submission" date="2023-11" db="UniProtKB">
        <authorList>
            <consortium name="WormBaseParasite"/>
        </authorList>
    </citation>
    <scope>IDENTIFICATION</scope>
</reference>
<dbReference type="AlphaFoldDB" id="A0AA85JVM8"/>
<proteinExistence type="predicted"/>
<dbReference type="WBParaSite" id="TREG1_55660.1">
    <property type="protein sequence ID" value="TREG1_55660.1"/>
    <property type="gene ID" value="TREG1_55660"/>
</dbReference>
<name>A0AA85JVM8_TRIRE</name>